<keyword evidence="2" id="KW-0472">Membrane</keyword>
<keyword evidence="5" id="KW-1185">Reference proteome</keyword>
<feature type="compositionally biased region" description="Basic and acidic residues" evidence="1">
    <location>
        <begin position="161"/>
        <end position="175"/>
    </location>
</feature>
<dbReference type="InterPro" id="IPR052560">
    <property type="entry name" value="RdDP_mobile_element"/>
</dbReference>
<feature type="compositionally biased region" description="Polar residues" evidence="1">
    <location>
        <begin position="251"/>
        <end position="269"/>
    </location>
</feature>
<keyword evidence="2" id="KW-1133">Transmembrane helix</keyword>
<evidence type="ECO:0000259" key="3">
    <source>
        <dbReference type="PROSITE" id="PS50878"/>
    </source>
</evidence>
<dbReference type="PROSITE" id="PS50878">
    <property type="entry name" value="RT_POL"/>
    <property type="match status" value="1"/>
</dbReference>
<keyword evidence="2" id="KW-0812">Transmembrane</keyword>
<dbReference type="InterPro" id="IPR000477">
    <property type="entry name" value="RT_dom"/>
</dbReference>
<reference evidence="4 5" key="1">
    <citation type="submission" date="2024-07" db="EMBL/GenBank/DDBJ databases">
        <title>Chromosome-level genome assembly of the water stick insect Ranatra chinensis (Heteroptera: Nepidae).</title>
        <authorList>
            <person name="Liu X."/>
        </authorList>
    </citation>
    <scope>NUCLEOTIDE SEQUENCE [LARGE SCALE GENOMIC DNA]</scope>
    <source>
        <strain evidence="4">Cailab_2021Rc</strain>
        <tissue evidence="4">Muscle</tissue>
    </source>
</reference>
<evidence type="ECO:0000313" key="4">
    <source>
        <dbReference type="EMBL" id="KAL1110630.1"/>
    </source>
</evidence>
<dbReference type="InterPro" id="IPR005135">
    <property type="entry name" value="Endo/exonuclease/phosphatase"/>
</dbReference>
<feature type="region of interest" description="Disordered" evidence="1">
    <location>
        <begin position="188"/>
        <end position="290"/>
    </location>
</feature>
<dbReference type="EMBL" id="JBFDAA010000022">
    <property type="protein sequence ID" value="KAL1110630.1"/>
    <property type="molecule type" value="Genomic_DNA"/>
</dbReference>
<dbReference type="Gene3D" id="3.60.10.10">
    <property type="entry name" value="Endonuclease/exonuclease/phosphatase"/>
    <property type="match status" value="1"/>
</dbReference>
<dbReference type="GO" id="GO:0071897">
    <property type="term" value="P:DNA biosynthetic process"/>
    <property type="evidence" value="ECO:0007669"/>
    <property type="project" value="UniProtKB-ARBA"/>
</dbReference>
<dbReference type="SUPFAM" id="SSF56672">
    <property type="entry name" value="DNA/RNA polymerases"/>
    <property type="match status" value="1"/>
</dbReference>
<dbReference type="InterPro" id="IPR043502">
    <property type="entry name" value="DNA/RNA_pol_sf"/>
</dbReference>
<feature type="domain" description="Reverse transcriptase" evidence="3">
    <location>
        <begin position="797"/>
        <end position="914"/>
    </location>
</feature>
<evidence type="ECO:0000256" key="1">
    <source>
        <dbReference type="SAM" id="MobiDB-lite"/>
    </source>
</evidence>
<dbReference type="PANTHER" id="PTHR36688:SF2">
    <property type="entry name" value="ENDONUCLEASE_EXONUCLEASE_PHOSPHATASE DOMAIN-CONTAINING PROTEIN"/>
    <property type="match status" value="1"/>
</dbReference>
<dbReference type="PANTHER" id="PTHR36688">
    <property type="entry name" value="ENDO/EXONUCLEASE/PHOSPHATASE DOMAIN-CONTAINING PROTEIN"/>
    <property type="match status" value="1"/>
</dbReference>
<name>A0ABD0YHT7_9HEMI</name>
<dbReference type="Proteomes" id="UP001558652">
    <property type="component" value="Unassembled WGS sequence"/>
</dbReference>
<protein>
    <recommendedName>
        <fullName evidence="3">Reverse transcriptase domain-containing protein</fullName>
    </recommendedName>
</protein>
<feature type="compositionally biased region" description="Pro residues" evidence="1">
    <location>
        <begin position="216"/>
        <end position="225"/>
    </location>
</feature>
<feature type="transmembrane region" description="Helical" evidence="2">
    <location>
        <begin position="787"/>
        <end position="808"/>
    </location>
</feature>
<accession>A0ABD0YHT7</accession>
<dbReference type="AlphaFoldDB" id="A0ABD0YHT7"/>
<dbReference type="Pfam" id="PF14529">
    <property type="entry name" value="Exo_endo_phos_2"/>
    <property type="match status" value="1"/>
</dbReference>
<dbReference type="SUPFAM" id="SSF56219">
    <property type="entry name" value="DNase I-like"/>
    <property type="match status" value="1"/>
</dbReference>
<sequence length="914" mass="102891">MSEPHSDRLAGKNICNGDEPFLEVSLAMINNELSEAIGVGKERSTQDEPTLEKVPVPLDKLRKPHESIWGSCLRRHILVVPNGTIIGDETIMERSLGGKPLYLIKKEHTKGYCNRPPRCVRCGGGHESSTCLKTRETPATCAPCGGDHPANYKGCQVYKELQERSRPGQPRRDVSSGRVRPVAAVPNPMHVADAPPKVHQPPQSASPATRSLGPRPLHPPKPTPTRPSTIRKAIPSKTPPPTQKVKLPSKAPSTQNEAPSRVPSRTATPARTPRPQRGNPIPQPPTENPYANLFQPELLIKFIAEFKSLANGLMSALIMNANSSLLILLWNCNGLTLHRNELDVILHDKRIDIALLTETHFTNRSHFYIPDYVTYRTDHPDYIAHGGTAVLVRRQLSHYSLPVLSSNSLQSTAVSIHFFPFSISFAAVYCPPNQNLTEVQLTSLFHSLGPRFISGGDYNCKHPLWGCRLATPRGRTLHRVITSQNYSFISPDSPTYWPTHTNRLPDILDFFVTSGIRSVYSTAHVLHDLSSDHSHVLLTTSLIPIEIPRPPTLTPGPTNWESFQETLNSQIDLLISLKTPKEVDEATQNFTEAVQKAACASSQKQNHPTTRHYNVPIHIRNLISAKRRARSKWQRSRNPSDRRHFEDLARELRNELSIFRAANYDTYVSSLSPKDQSLWTATKRLLNYHTVPSPLLRQDNSWERSDKEKAEVFHSHISSIFQPFPDTDPVHTSQVYEFLDSPLPLSLPPRSFTPSEVSFIISRLPNRKSPGYDLITAPILKHLLRRAFVFLTYIFNAVLITTHFPLIWKFSYIKMIPKPKKLPTESSSYRPISLLPLLSKVLEKLLLKRLSPLLESQNIIPTHQFGFRPNHSTLQQCLRIVDLISSALEKKEYCGGVFLDVAQAFDRIEERLAP</sequence>
<dbReference type="Pfam" id="PF00078">
    <property type="entry name" value="RVT_1"/>
    <property type="match status" value="1"/>
</dbReference>
<dbReference type="InterPro" id="IPR036691">
    <property type="entry name" value="Endo/exonu/phosph_ase_sf"/>
</dbReference>
<gene>
    <name evidence="4" type="ORF">AAG570_008158</name>
</gene>
<organism evidence="4 5">
    <name type="scientific">Ranatra chinensis</name>
    <dbReference type="NCBI Taxonomy" id="642074"/>
    <lineage>
        <taxon>Eukaryota</taxon>
        <taxon>Metazoa</taxon>
        <taxon>Ecdysozoa</taxon>
        <taxon>Arthropoda</taxon>
        <taxon>Hexapoda</taxon>
        <taxon>Insecta</taxon>
        <taxon>Pterygota</taxon>
        <taxon>Neoptera</taxon>
        <taxon>Paraneoptera</taxon>
        <taxon>Hemiptera</taxon>
        <taxon>Heteroptera</taxon>
        <taxon>Panheteroptera</taxon>
        <taxon>Nepomorpha</taxon>
        <taxon>Nepidae</taxon>
        <taxon>Ranatrinae</taxon>
        <taxon>Ranatra</taxon>
    </lineage>
</organism>
<evidence type="ECO:0000313" key="5">
    <source>
        <dbReference type="Proteomes" id="UP001558652"/>
    </source>
</evidence>
<evidence type="ECO:0000256" key="2">
    <source>
        <dbReference type="SAM" id="Phobius"/>
    </source>
</evidence>
<feature type="region of interest" description="Disordered" evidence="1">
    <location>
        <begin position="161"/>
        <end position="180"/>
    </location>
</feature>
<comment type="caution">
    <text evidence="4">The sequence shown here is derived from an EMBL/GenBank/DDBJ whole genome shotgun (WGS) entry which is preliminary data.</text>
</comment>
<proteinExistence type="predicted"/>